<accession>A0ABM9CU14</accession>
<dbReference type="Proteomes" id="UP000838686">
    <property type="component" value="Unassembled WGS sequence"/>
</dbReference>
<dbReference type="RefSeq" id="WP_236346188.1">
    <property type="nucleotide sequence ID" value="NZ_CAKMMF010000038.1"/>
</dbReference>
<dbReference type="EMBL" id="CAKMMF010000038">
    <property type="protein sequence ID" value="CAH1222278.1"/>
    <property type="molecule type" value="Genomic_DNA"/>
</dbReference>
<evidence type="ECO:0000313" key="1">
    <source>
        <dbReference type="EMBL" id="CAH1222278.1"/>
    </source>
</evidence>
<keyword evidence="2" id="KW-1185">Reference proteome</keyword>
<sequence>MTVPTVHGFLKKSTIAELESGESWRSEETYVTRGAYMHCTMGTHEEVLNQIGEKGVLINESPMMTVKDCAVSTSEQINGSMAQFDELGNKIDGNFYSFGYCRSLIHPLKAAELSGAITPNPNGGLDGLEGLGLTGPYLNGYNYDCEPETGTILMDITIYPFVPKLLPSSLAIPGGIVIPGATEWQNGSPTVLVNDVPVLTTKSCLYCTWGGKIKFLTNGMDPAPPEFLERGPY</sequence>
<name>A0ABM9CU14_9BACL</name>
<dbReference type="Pfam" id="PF14107">
    <property type="entry name" value="DUF4280"/>
    <property type="match status" value="1"/>
</dbReference>
<evidence type="ECO:0000313" key="2">
    <source>
        <dbReference type="Proteomes" id="UP000838686"/>
    </source>
</evidence>
<gene>
    <name evidence="1" type="ORF">PAECIP111893_04839</name>
</gene>
<dbReference type="InterPro" id="IPR025460">
    <property type="entry name" value="DUF4280"/>
</dbReference>
<evidence type="ECO:0008006" key="3">
    <source>
        <dbReference type="Google" id="ProtNLM"/>
    </source>
</evidence>
<reference evidence="1" key="1">
    <citation type="submission" date="2022-01" db="EMBL/GenBank/DDBJ databases">
        <authorList>
            <person name="Criscuolo A."/>
        </authorList>
    </citation>
    <scope>NUCLEOTIDE SEQUENCE</scope>
    <source>
        <strain evidence="1">CIP111893</strain>
    </source>
</reference>
<protein>
    <recommendedName>
        <fullName evidence="3">DUF4280 domain-containing protein</fullName>
    </recommendedName>
</protein>
<proteinExistence type="predicted"/>
<comment type="caution">
    <text evidence="1">The sequence shown here is derived from an EMBL/GenBank/DDBJ whole genome shotgun (WGS) entry which is preliminary data.</text>
</comment>
<organism evidence="1 2">
    <name type="scientific">Paenibacillus plantiphilus</name>
    <dbReference type="NCBI Taxonomy" id="2905650"/>
    <lineage>
        <taxon>Bacteria</taxon>
        <taxon>Bacillati</taxon>
        <taxon>Bacillota</taxon>
        <taxon>Bacilli</taxon>
        <taxon>Bacillales</taxon>
        <taxon>Paenibacillaceae</taxon>
        <taxon>Paenibacillus</taxon>
    </lineage>
</organism>